<dbReference type="InterPro" id="IPR042112">
    <property type="entry name" value="P_AcTrfase_dom2"/>
</dbReference>
<dbReference type="GO" id="GO:0006085">
    <property type="term" value="P:acetyl-CoA biosynthetic process"/>
    <property type="evidence" value="ECO:0007669"/>
    <property type="project" value="UniProtKB-UniPathway"/>
</dbReference>
<dbReference type="InterPro" id="IPR016475">
    <property type="entry name" value="P-Actrans_bac"/>
</dbReference>
<feature type="domain" description="Phosphate acetyl/butaryl transferase" evidence="13">
    <location>
        <begin position="392"/>
        <end position="707"/>
    </location>
</feature>
<dbReference type="SUPFAM" id="SSF75138">
    <property type="entry name" value="HprK N-terminal domain-like"/>
    <property type="match status" value="1"/>
</dbReference>
<reference evidence="16" key="1">
    <citation type="submission" date="2016-10" db="EMBL/GenBank/DDBJ databases">
        <authorList>
            <person name="Varghese N."/>
            <person name="Submissions S."/>
        </authorList>
    </citation>
    <scope>NUCLEOTIDE SEQUENCE [LARGE SCALE GENOMIC DNA]</scope>
    <source>
        <strain evidence="16">N6PO6</strain>
    </source>
</reference>
<dbReference type="PANTHER" id="PTHR43356">
    <property type="entry name" value="PHOSPHATE ACETYLTRANSFERASE"/>
    <property type="match status" value="1"/>
</dbReference>
<dbReference type="NCBIfam" id="NF007233">
    <property type="entry name" value="PRK09653.1"/>
    <property type="match status" value="1"/>
</dbReference>
<comment type="domain">
    <text evidence="12">The N-terminal region seems to be important for proper quaternary structure. The C-terminal region contains the substrate-binding site.</text>
</comment>
<dbReference type="EMBL" id="FOVC01000005">
    <property type="protein sequence ID" value="SFN30911.1"/>
    <property type="molecule type" value="Genomic_DNA"/>
</dbReference>
<comment type="function">
    <text evidence="12">Involved in acetate metabolism.</text>
</comment>
<evidence type="ECO:0000256" key="8">
    <source>
        <dbReference type="ARBA" id="ARBA00022490"/>
    </source>
</evidence>
<dbReference type="GO" id="GO:0008959">
    <property type="term" value="F:phosphate acetyltransferase activity"/>
    <property type="evidence" value="ECO:0007669"/>
    <property type="project" value="UniProtKB-EC"/>
</dbReference>
<feature type="domain" description="DRTGG" evidence="14">
    <location>
        <begin position="233"/>
        <end position="344"/>
    </location>
</feature>
<dbReference type="PANTHER" id="PTHR43356:SF3">
    <property type="entry name" value="PHOSPHATE ACETYLTRANSFERASE"/>
    <property type="match status" value="1"/>
</dbReference>
<comment type="subunit">
    <text evidence="5">Homohexamer.</text>
</comment>
<dbReference type="Gene3D" id="3.40.50.300">
    <property type="entry name" value="P-loop containing nucleotide triphosphate hydrolases"/>
    <property type="match status" value="1"/>
</dbReference>
<evidence type="ECO:0000256" key="11">
    <source>
        <dbReference type="ARBA" id="ARBA00031108"/>
    </source>
</evidence>
<dbReference type="STRING" id="1367852.SAMN05216516_10588"/>
<comment type="catalytic activity">
    <reaction evidence="12">
        <text>acetyl-CoA + phosphate = acetyl phosphate + CoA</text>
        <dbReference type="Rhea" id="RHEA:19521"/>
        <dbReference type="ChEBI" id="CHEBI:22191"/>
        <dbReference type="ChEBI" id="CHEBI:43474"/>
        <dbReference type="ChEBI" id="CHEBI:57287"/>
        <dbReference type="ChEBI" id="CHEBI:57288"/>
        <dbReference type="EC" id="2.3.1.8"/>
    </reaction>
</comment>
<dbReference type="PIRSF" id="PIRSF006107">
    <property type="entry name" value="PhpActrans_proteobac"/>
    <property type="match status" value="1"/>
</dbReference>
<dbReference type="FunFam" id="3.40.1390.20:FF:000001">
    <property type="entry name" value="Phosphate acetyltransferase"/>
    <property type="match status" value="1"/>
</dbReference>
<dbReference type="SUPFAM" id="SSF53659">
    <property type="entry name" value="Isocitrate/Isopropylmalate dehydrogenase-like"/>
    <property type="match status" value="1"/>
</dbReference>
<keyword evidence="8 12" id="KW-0963">Cytoplasm</keyword>
<evidence type="ECO:0000256" key="7">
    <source>
        <dbReference type="ARBA" id="ARBA00021528"/>
    </source>
</evidence>
<comment type="similarity">
    <text evidence="4 12">In the N-terminal section; belongs to the CobB/CobQ family.</text>
</comment>
<evidence type="ECO:0000256" key="3">
    <source>
        <dbReference type="ARBA" id="ARBA00008756"/>
    </source>
</evidence>
<dbReference type="Gene3D" id="3.40.50.10750">
    <property type="entry name" value="Isocitrate/Isopropylmalate dehydrogenase-like"/>
    <property type="match status" value="1"/>
</dbReference>
<dbReference type="InterPro" id="IPR010766">
    <property type="entry name" value="DRTGG"/>
</dbReference>
<dbReference type="NCBIfam" id="NF004167">
    <property type="entry name" value="PRK05632.1"/>
    <property type="match status" value="1"/>
</dbReference>
<dbReference type="FunFam" id="3.40.50.10750:FF:000001">
    <property type="entry name" value="Phosphate acetyltransferase"/>
    <property type="match status" value="1"/>
</dbReference>
<comment type="subcellular location">
    <subcellularLocation>
        <location evidence="1 12">Cytoplasm</location>
    </subcellularLocation>
</comment>
<dbReference type="InterPro" id="IPR042113">
    <property type="entry name" value="P_AcTrfase_dom1"/>
</dbReference>
<dbReference type="AlphaFoldDB" id="A0A1I4XYB5"/>
<dbReference type="RefSeq" id="WP_092877421.1">
    <property type="nucleotide sequence ID" value="NZ_FOVC01000005.1"/>
</dbReference>
<gene>
    <name evidence="15" type="ORF">SAMN05216516_10588</name>
</gene>
<evidence type="ECO:0000313" key="15">
    <source>
        <dbReference type="EMBL" id="SFN30911.1"/>
    </source>
</evidence>
<evidence type="ECO:0000256" key="2">
    <source>
        <dbReference type="ARBA" id="ARBA00004989"/>
    </source>
</evidence>
<evidence type="ECO:0000259" key="14">
    <source>
        <dbReference type="Pfam" id="PF07085"/>
    </source>
</evidence>
<dbReference type="InterPro" id="IPR028979">
    <property type="entry name" value="Ser_kin/Pase_Hpr-like_N_sf"/>
</dbReference>
<dbReference type="Gene3D" id="3.40.1390.20">
    <property type="entry name" value="HprK N-terminal domain-like"/>
    <property type="match status" value="1"/>
</dbReference>
<evidence type="ECO:0000256" key="5">
    <source>
        <dbReference type="ARBA" id="ARBA00011643"/>
    </source>
</evidence>
<dbReference type="SUPFAM" id="SSF52540">
    <property type="entry name" value="P-loop containing nucleoside triphosphate hydrolases"/>
    <property type="match status" value="1"/>
</dbReference>
<keyword evidence="16" id="KW-1185">Reference proteome</keyword>
<sequence length="718" mass="78146">MSRTIMLIPTSTSTGLTSVSLGVIRAMERKGVRLSVFKPIAQPRSGGDHPDQTTTILRKNSSIPTANPLTMSYVESLLSTNQQDVLMEEIIARFHENTRDAEVVLLEGLVPTRKHQFASALNYEIAKTLNAEIVFVMSLGNDSPAELMERIKLTQSSFGGSKNKNITGVIINKLNAPVDDQGRTRPDLSEIFDDSNKASVANIDPNVLFANSPLPVLGCVPWSFDLIATRAIDMCRHLNARIINEGDIATRRVRSVTFCARSLQHMLEHFRPGSLLVTSADRPDVLVAACLAAMNGLEIGAILLTGGYEIDERISKLCERAFQTTGLPIFMVPTNTWQTSLSLQSFNLEVPVDDTQRVEKIQEYVASFINPDWIESLTAESERSRRLSPPAFRYQLTELARKAGKRIVLPEGDEPRTVKAAAICAERGIATCVLLGNPEEIQRVAAAQGVTLGKGVEIIDPHVARNNYVARMVELRKSKGLTEVVAREQLEDNVVLGTMMLERAEVDGLVSGAVHTTANTIRPPLQLIKTAPNSSLVSSVFFMLLPEQVLVYGDCAINPDPNPEQLAEIAIQSADSAIAFGIEPRVAMISYSTGDSGAGSDVDKVREATRLAQEKRPDLIIDGPLQYDAAIMADVARSKAPNSPVAGRATVFIFPDLNTGNTTYKAVQRSADLISIGPMLQGMRKPVNDLSRGALVDDIVYTIALTAIQAQQAAEQKV</sequence>
<accession>A0A1I4XYB5</accession>
<dbReference type="GO" id="GO:0005737">
    <property type="term" value="C:cytoplasm"/>
    <property type="evidence" value="ECO:0007669"/>
    <property type="project" value="UniProtKB-SubCell"/>
</dbReference>
<dbReference type="InterPro" id="IPR027417">
    <property type="entry name" value="P-loop_NTPase"/>
</dbReference>
<keyword evidence="10 12" id="KW-0012">Acyltransferase</keyword>
<keyword evidence="9 12" id="KW-0808">Transferase</keyword>
<evidence type="ECO:0000256" key="9">
    <source>
        <dbReference type="ARBA" id="ARBA00022679"/>
    </source>
</evidence>
<dbReference type="UniPathway" id="UPA00340">
    <property type="reaction ID" value="UER00459"/>
</dbReference>
<dbReference type="Pfam" id="PF01515">
    <property type="entry name" value="PTA_PTB"/>
    <property type="match status" value="1"/>
</dbReference>
<evidence type="ECO:0000313" key="16">
    <source>
        <dbReference type="Proteomes" id="UP000242222"/>
    </source>
</evidence>
<dbReference type="Pfam" id="PF13500">
    <property type="entry name" value="AAA_26"/>
    <property type="match status" value="1"/>
</dbReference>
<dbReference type="FunFam" id="3.40.50.300:FF:000445">
    <property type="entry name" value="Phosphate acetyltransferase"/>
    <property type="match status" value="1"/>
</dbReference>
<dbReference type="Proteomes" id="UP000242222">
    <property type="component" value="Unassembled WGS sequence"/>
</dbReference>
<evidence type="ECO:0000256" key="12">
    <source>
        <dbReference type="PIRNR" id="PIRNR006107"/>
    </source>
</evidence>
<comment type="similarity">
    <text evidence="3 12">In the C-terminal section; belongs to the phosphate acetyltransferase and butyryltransferase family.</text>
</comment>
<comment type="pathway">
    <text evidence="2 12">Metabolic intermediate biosynthesis; acetyl-CoA biosynthesis; acetyl-CoA from acetate: step 2/2.</text>
</comment>
<dbReference type="Gene3D" id="3.40.50.10950">
    <property type="match status" value="1"/>
</dbReference>
<evidence type="ECO:0000256" key="1">
    <source>
        <dbReference type="ARBA" id="ARBA00004496"/>
    </source>
</evidence>
<dbReference type="InterPro" id="IPR004614">
    <property type="entry name" value="P_AcTrfase"/>
</dbReference>
<dbReference type="Pfam" id="PF07085">
    <property type="entry name" value="DRTGG"/>
    <property type="match status" value="1"/>
</dbReference>
<name>A0A1I4XYB5_9GAMM</name>
<dbReference type="OrthoDB" id="9808984at2"/>
<dbReference type="EC" id="2.3.1.8" evidence="6 12"/>
<evidence type="ECO:0000256" key="10">
    <source>
        <dbReference type="ARBA" id="ARBA00023315"/>
    </source>
</evidence>
<proteinExistence type="inferred from homology"/>
<evidence type="ECO:0000259" key="13">
    <source>
        <dbReference type="Pfam" id="PF01515"/>
    </source>
</evidence>
<organism evidence="15 16">
    <name type="scientific">Izhakiella capsodis</name>
    <dbReference type="NCBI Taxonomy" id="1367852"/>
    <lineage>
        <taxon>Bacteria</taxon>
        <taxon>Pseudomonadati</taxon>
        <taxon>Pseudomonadota</taxon>
        <taxon>Gammaproteobacteria</taxon>
        <taxon>Enterobacterales</taxon>
        <taxon>Erwiniaceae</taxon>
        <taxon>Izhakiella</taxon>
    </lineage>
</organism>
<dbReference type="InterPro" id="IPR002505">
    <property type="entry name" value="PTA_PTB"/>
</dbReference>
<dbReference type="CDD" id="cd03109">
    <property type="entry name" value="DTBS"/>
    <property type="match status" value="1"/>
</dbReference>
<protein>
    <recommendedName>
        <fullName evidence="7 12">Phosphate acetyltransferase</fullName>
        <ecNumber evidence="6 12">2.3.1.8</ecNumber>
    </recommendedName>
    <alternativeName>
        <fullName evidence="11 12">Phosphotransacetylase</fullName>
    </alternativeName>
</protein>
<evidence type="ECO:0000256" key="4">
    <source>
        <dbReference type="ARBA" id="ARBA00009786"/>
    </source>
</evidence>
<dbReference type="InterPro" id="IPR050500">
    <property type="entry name" value="Phos_Acetyltrans/Butyryltrans"/>
</dbReference>
<dbReference type="NCBIfam" id="TIGR00651">
    <property type="entry name" value="pta"/>
    <property type="match status" value="1"/>
</dbReference>
<evidence type="ECO:0000256" key="6">
    <source>
        <dbReference type="ARBA" id="ARBA00012707"/>
    </source>
</evidence>